<dbReference type="OrthoDB" id="9215396at2759"/>
<dbReference type="EMBL" id="LSSL01000281">
    <property type="protein sequence ID" value="OLY84982.1"/>
    <property type="molecule type" value="Genomic_DNA"/>
</dbReference>
<dbReference type="AlphaFoldDB" id="A0A1R0H6Y7"/>
<protein>
    <recommendedName>
        <fullName evidence="3">Reverse transcriptase domain-containing protein</fullName>
    </recommendedName>
</protein>
<name>A0A1R0H6Y7_9FUNG</name>
<gene>
    <name evidence="1" type="ORF">AYI68_g842</name>
</gene>
<sequence>MIGLKTWIGFIDFSKAYDMVPHMALIFKLKNIGFGGKILD</sequence>
<accession>A0A1R0H6Y7</accession>
<comment type="caution">
    <text evidence="1">The sequence shown here is derived from an EMBL/GenBank/DDBJ whole genome shotgun (WGS) entry which is preliminary data.</text>
</comment>
<evidence type="ECO:0000313" key="2">
    <source>
        <dbReference type="Proteomes" id="UP000187455"/>
    </source>
</evidence>
<evidence type="ECO:0000313" key="1">
    <source>
        <dbReference type="EMBL" id="OLY84982.1"/>
    </source>
</evidence>
<keyword evidence="2" id="KW-1185">Reference proteome</keyword>
<feature type="non-terminal residue" evidence="1">
    <location>
        <position position="40"/>
    </location>
</feature>
<evidence type="ECO:0008006" key="3">
    <source>
        <dbReference type="Google" id="ProtNLM"/>
    </source>
</evidence>
<organism evidence="1 2">
    <name type="scientific">Smittium mucronatum</name>
    <dbReference type="NCBI Taxonomy" id="133383"/>
    <lineage>
        <taxon>Eukaryota</taxon>
        <taxon>Fungi</taxon>
        <taxon>Fungi incertae sedis</taxon>
        <taxon>Zoopagomycota</taxon>
        <taxon>Kickxellomycotina</taxon>
        <taxon>Harpellomycetes</taxon>
        <taxon>Harpellales</taxon>
        <taxon>Legeriomycetaceae</taxon>
        <taxon>Smittium</taxon>
    </lineage>
</organism>
<proteinExistence type="predicted"/>
<reference evidence="1 2" key="1">
    <citation type="journal article" date="2016" name="Mol. Biol. Evol.">
        <title>Genome-Wide Survey of Gut Fungi (Harpellales) Reveals the First Horizontally Transferred Ubiquitin Gene from a Mosquito Host.</title>
        <authorList>
            <person name="Wang Y."/>
            <person name="White M.M."/>
            <person name="Kvist S."/>
            <person name="Moncalvo J.M."/>
        </authorList>
    </citation>
    <scope>NUCLEOTIDE SEQUENCE [LARGE SCALE GENOMIC DNA]</scope>
    <source>
        <strain evidence="1 2">ALG-7-W6</strain>
    </source>
</reference>
<dbReference type="Proteomes" id="UP000187455">
    <property type="component" value="Unassembled WGS sequence"/>
</dbReference>